<dbReference type="Proteomes" id="UP000492821">
    <property type="component" value="Unassembled WGS sequence"/>
</dbReference>
<keyword evidence="3" id="KW-0551">Lipid droplet</keyword>
<dbReference type="Pfam" id="PF03036">
    <property type="entry name" value="Perilipin"/>
    <property type="match status" value="1"/>
</dbReference>
<protein>
    <submittedName>
        <fullName evidence="6">Perilipin-3</fullName>
    </submittedName>
</protein>
<reference evidence="6" key="2">
    <citation type="submission" date="2020-10" db="UniProtKB">
        <authorList>
            <consortium name="WormBaseParasite"/>
        </authorList>
    </citation>
    <scope>IDENTIFICATION</scope>
</reference>
<comment type="similarity">
    <text evidence="2">Belongs to the perilipin family.</text>
</comment>
<name>A0A7E4VA53_PANRE</name>
<reference evidence="5" key="1">
    <citation type="journal article" date="2013" name="Genetics">
        <title>The draft genome and transcriptome of Panagrellus redivivus are shaped by the harsh demands of a free-living lifestyle.</title>
        <authorList>
            <person name="Srinivasan J."/>
            <person name="Dillman A.R."/>
            <person name="Macchietto M.G."/>
            <person name="Heikkinen L."/>
            <person name="Lakso M."/>
            <person name="Fracchia K.M."/>
            <person name="Antoshechkin I."/>
            <person name="Mortazavi A."/>
            <person name="Wong G."/>
            <person name="Sternberg P.W."/>
        </authorList>
    </citation>
    <scope>NUCLEOTIDE SEQUENCE [LARGE SCALE GENOMIC DNA]</scope>
    <source>
        <strain evidence="5">MT8872</strain>
    </source>
</reference>
<dbReference type="AlphaFoldDB" id="A0A7E4VA53"/>
<dbReference type="InterPro" id="IPR004279">
    <property type="entry name" value="Perilipin"/>
</dbReference>
<comment type="subcellular location">
    <subcellularLocation>
        <location evidence="1">Lipid droplet</location>
    </subcellularLocation>
</comment>
<keyword evidence="5" id="KW-1185">Reference proteome</keyword>
<evidence type="ECO:0000256" key="3">
    <source>
        <dbReference type="ARBA" id="ARBA00022677"/>
    </source>
</evidence>
<evidence type="ECO:0000256" key="1">
    <source>
        <dbReference type="ARBA" id="ARBA00004502"/>
    </source>
</evidence>
<evidence type="ECO:0000256" key="4">
    <source>
        <dbReference type="SAM" id="MobiDB-lite"/>
    </source>
</evidence>
<evidence type="ECO:0000256" key="2">
    <source>
        <dbReference type="ARBA" id="ARBA00006311"/>
    </source>
</evidence>
<dbReference type="GO" id="GO:0005811">
    <property type="term" value="C:lipid droplet"/>
    <property type="evidence" value="ECO:0007669"/>
    <property type="project" value="UniProtKB-SubCell"/>
</dbReference>
<sequence>MADAESSDAPVGLPEAPAAPLTPPSTPPPVDAGAQAHFDYFKQWYDYLNDYQIVKTAKAGYDAAKHSCSLAESTLTRVENGVNQGIQDVARPGYVNYVYPTADKLVDYYSKGVDNTRSAVDRTKSAAVHTGALSLGLAIVTAQMGLIATTSATNVLLSSLIYTKEAGIGAINGLASAERVVESRVREALQQTQQLAKIPADKAAEHANNFLDVANGVFDRLLRLEPQQEPTESSLTDRIKYLSHRVAGGLRQRADDVVIDPVKSSVALVVDKLNEKLLLADYIRQQREWVTEKAGNLSRGALQIRDKIETEARNLQVAPEELLVRSIKKTSHKLNDNFSRIREQQSQLFQLGSSPRFEAATSYIHQLDESLAKADNIYQIRDEVIVEAKSKLREISQWTSSFLDFWLGLAIDLELGPEDEAFMLREQLLFALPRRRVVADAA</sequence>
<dbReference type="WBParaSite" id="Pan_g18337.t2">
    <property type="protein sequence ID" value="Pan_g18337.t2"/>
    <property type="gene ID" value="Pan_g18337"/>
</dbReference>
<organism evidence="5 6">
    <name type="scientific">Panagrellus redivivus</name>
    <name type="common">Microworm</name>
    <dbReference type="NCBI Taxonomy" id="6233"/>
    <lineage>
        <taxon>Eukaryota</taxon>
        <taxon>Metazoa</taxon>
        <taxon>Ecdysozoa</taxon>
        <taxon>Nematoda</taxon>
        <taxon>Chromadorea</taxon>
        <taxon>Rhabditida</taxon>
        <taxon>Tylenchina</taxon>
        <taxon>Panagrolaimomorpha</taxon>
        <taxon>Panagrolaimoidea</taxon>
        <taxon>Panagrolaimidae</taxon>
        <taxon>Panagrellus</taxon>
    </lineage>
</organism>
<accession>A0A7E4VA53</accession>
<feature type="compositionally biased region" description="Pro residues" evidence="4">
    <location>
        <begin position="20"/>
        <end position="30"/>
    </location>
</feature>
<proteinExistence type="inferred from homology"/>
<evidence type="ECO:0000313" key="5">
    <source>
        <dbReference type="Proteomes" id="UP000492821"/>
    </source>
</evidence>
<evidence type="ECO:0000313" key="6">
    <source>
        <dbReference type="WBParaSite" id="Pan_g18337.t2"/>
    </source>
</evidence>
<feature type="region of interest" description="Disordered" evidence="4">
    <location>
        <begin position="1"/>
        <end position="32"/>
    </location>
</feature>